<dbReference type="SMART" id="SM00028">
    <property type="entry name" value="TPR"/>
    <property type="match status" value="5"/>
</dbReference>
<dbReference type="RefSeq" id="WP_342825223.1">
    <property type="nucleotide sequence ID" value="NZ_CP046146.1"/>
</dbReference>
<dbReference type="Proteomes" id="UP001219901">
    <property type="component" value="Chromosome"/>
</dbReference>
<reference evidence="3" key="2">
    <citation type="journal article" date="2023" name="Nat. Commun.">
        <title>Cultivation of marine bacteria of the SAR202 clade.</title>
        <authorList>
            <person name="Lim Y."/>
            <person name="Seo J.H."/>
            <person name="Giovannoni S.J."/>
            <person name="Kang I."/>
            <person name="Cho J.C."/>
        </authorList>
    </citation>
    <scope>NUCLEOTIDE SEQUENCE</scope>
    <source>
        <strain evidence="3">JH1073</strain>
    </source>
</reference>
<accession>A0AAJ6CSP0</accession>
<dbReference type="EMBL" id="WMBE01000002">
    <property type="protein sequence ID" value="MDG0867162.1"/>
    <property type="molecule type" value="Genomic_DNA"/>
</dbReference>
<dbReference type="Pfam" id="PF13424">
    <property type="entry name" value="TPR_12"/>
    <property type="match status" value="1"/>
</dbReference>
<dbReference type="SUPFAM" id="SSF52540">
    <property type="entry name" value="P-loop containing nucleoside triphosphate hydrolases"/>
    <property type="match status" value="1"/>
</dbReference>
<evidence type="ECO:0000259" key="1">
    <source>
        <dbReference type="Pfam" id="PF13191"/>
    </source>
</evidence>
<name>A0AAJ6CSP0_9CHLR</name>
<dbReference type="InterPro" id="IPR027417">
    <property type="entry name" value="P-loop_NTPase"/>
</dbReference>
<dbReference type="SUPFAM" id="SSF48452">
    <property type="entry name" value="TPR-like"/>
    <property type="match status" value="2"/>
</dbReference>
<dbReference type="InterPro" id="IPR041664">
    <property type="entry name" value="AAA_16"/>
</dbReference>
<protein>
    <submittedName>
        <fullName evidence="3">Tetratricopeptide repeat protein</fullName>
    </submittedName>
</protein>
<organism evidence="3 4">
    <name type="scientific">Candidatus Lucifugimonas marina</name>
    <dbReference type="NCBI Taxonomy" id="3038979"/>
    <lineage>
        <taxon>Bacteria</taxon>
        <taxon>Bacillati</taxon>
        <taxon>Chloroflexota</taxon>
        <taxon>Dehalococcoidia</taxon>
        <taxon>SAR202 cluster</taxon>
        <taxon>Candidatus Lucifugimonadales</taxon>
        <taxon>Candidatus Lucifugimonadaceae</taxon>
        <taxon>Candidatus Lucifugimonas</taxon>
    </lineage>
</organism>
<evidence type="ECO:0000313" key="5">
    <source>
        <dbReference type="Proteomes" id="UP001321249"/>
    </source>
</evidence>
<dbReference type="Gene3D" id="1.25.40.10">
    <property type="entry name" value="Tetratricopeptide repeat domain"/>
    <property type="match status" value="1"/>
</dbReference>
<dbReference type="Proteomes" id="UP001321249">
    <property type="component" value="Unassembled WGS sequence"/>
</dbReference>
<evidence type="ECO:0000313" key="2">
    <source>
        <dbReference type="EMBL" id="MDG0867162.1"/>
    </source>
</evidence>
<keyword evidence="4" id="KW-1185">Reference proteome</keyword>
<gene>
    <name evidence="2" type="ORF">GKO46_08770</name>
    <name evidence="3" type="ORF">GKO48_02775</name>
</gene>
<dbReference type="Gene3D" id="3.40.50.300">
    <property type="entry name" value="P-loop containing nucleotide triphosphate hydrolases"/>
    <property type="match status" value="1"/>
</dbReference>
<dbReference type="EMBL" id="CP046147">
    <property type="protein sequence ID" value="WFG38572.1"/>
    <property type="molecule type" value="Genomic_DNA"/>
</dbReference>
<dbReference type="Pfam" id="PF13191">
    <property type="entry name" value="AAA_16"/>
    <property type="match status" value="1"/>
</dbReference>
<dbReference type="InterPro" id="IPR011990">
    <property type="entry name" value="TPR-like_helical_dom_sf"/>
</dbReference>
<feature type="domain" description="Orc1-like AAA ATPase" evidence="1">
    <location>
        <begin position="9"/>
        <end position="83"/>
    </location>
</feature>
<proteinExistence type="predicted"/>
<reference evidence="4 5" key="1">
    <citation type="submission" date="2019-11" db="EMBL/GenBank/DDBJ databases">
        <authorList>
            <person name="Cho J.-C."/>
        </authorList>
    </citation>
    <scope>NUCLEOTIDE SEQUENCE [LARGE SCALE GENOMIC DNA]</scope>
    <source>
        <strain evidence="3 4">JH1073</strain>
        <strain evidence="2 5">JH702</strain>
    </source>
</reference>
<dbReference type="InterPro" id="IPR019734">
    <property type="entry name" value="TPR_rpt"/>
</dbReference>
<sequence length="763" mass="84294">MEIPAAVSTLYGRSDELEQITQHLNDPDHRLVSLIGPGGIGKTSLALEAARRYGDRTKDGAIFIDLQSIDQHELVVQRLADALQISIQNNETALAQITQFLSSKETLLYFDNFEQVIEAAPLIADLLLNSPGTTALVTSRTPLRLTQEWILQVDGLSTPQSNAANNSTSNAATQLFVDRAIKVRPDLQIEQNLPHIEKICEIVEGMPLAIEIAASWAHLLECSEIAQELQNDRSLLESNMRDVPERHRSIDAIFNQSMAMLSETEKSVFAKLSIFRGGFTRDAAITVAGANLPTLASLTDRSLIRVAGNGRYRIHELVRQFGADQLAQNPNEISAVQKNHCDYYIEFLAKRHVTLTVKNQVETAHEIEAEAENVRTAWQYAIDNKLAPQIASAATPYGQFIQYRGRYAVAGQTFSHAVKTFEAQTENSENSKALALLLIEHGRFSLRQGNLDEAQHAYERSETLHASLKMQPQYGLLMDPQLGYAYLDSTRGNVQQAVTHTQKVLERAHQENHQLHVAMANQLLGHLALRQGKLDEAREHDQTALDSCSQQGERWFVAYCHNELGEVEIAEGNYAAATEHFTQSLNVSREFQDRANIGLAQVCLGEVATLAKKYDDAAQLFEDSKIAYDQLGDRGGSARVQSGLAALAVATGNNGAAFHYLKELLESAVEMQYSAMTLDALESIGELVLKTRNENEGKKLYGFVAAHESTDSRTQARLKAVVPNNDEPQSPTGSLDDHVALAQNFLAHIQNELKEEISASVAQ</sequence>
<dbReference type="PANTHER" id="PTHR47691:SF3">
    <property type="entry name" value="HTH-TYPE TRANSCRIPTIONAL REGULATOR RV0890C-RELATED"/>
    <property type="match status" value="1"/>
</dbReference>
<dbReference type="PANTHER" id="PTHR47691">
    <property type="entry name" value="REGULATOR-RELATED"/>
    <property type="match status" value="1"/>
</dbReference>
<evidence type="ECO:0000313" key="4">
    <source>
        <dbReference type="Proteomes" id="UP001219901"/>
    </source>
</evidence>
<evidence type="ECO:0000313" key="3">
    <source>
        <dbReference type="EMBL" id="WFG38572.1"/>
    </source>
</evidence>
<reference evidence="4" key="3">
    <citation type="submission" date="2023-06" db="EMBL/GenBank/DDBJ databases">
        <title>Pangenomics reveal diversification of enzyme families and niche specialization in globally abundant SAR202 bacteria.</title>
        <authorList>
            <person name="Saw J.H.W."/>
        </authorList>
    </citation>
    <scope>NUCLEOTIDE SEQUENCE [LARGE SCALE GENOMIC DNA]</scope>
    <source>
        <strain evidence="4">JH1073</strain>
    </source>
</reference>
<dbReference type="PRINTS" id="PR00364">
    <property type="entry name" value="DISEASERSIST"/>
</dbReference>
<dbReference type="AlphaFoldDB" id="A0AAJ6CSP0"/>